<feature type="signal peptide" evidence="3">
    <location>
        <begin position="1"/>
        <end position="20"/>
    </location>
</feature>
<evidence type="ECO:0000256" key="1">
    <source>
        <dbReference type="ARBA" id="ARBA00022529"/>
    </source>
</evidence>
<gene>
    <name evidence="4" type="ORF">ASPWEDRAFT_176824</name>
</gene>
<dbReference type="SUPFAM" id="SSF57598">
    <property type="entry name" value="Antifungal protein (AGAFP)"/>
    <property type="match status" value="1"/>
</dbReference>
<dbReference type="EMBL" id="KV878217">
    <property type="protein sequence ID" value="OJJ30154.1"/>
    <property type="molecule type" value="Genomic_DNA"/>
</dbReference>
<keyword evidence="5" id="KW-1185">Reference proteome</keyword>
<dbReference type="InterPro" id="IPR023112">
    <property type="entry name" value="Antifungal-protein_dom_sf"/>
</dbReference>
<reference evidence="5" key="1">
    <citation type="journal article" date="2017" name="Genome Biol.">
        <title>Comparative genomics reveals high biological diversity and specific adaptations in the industrially and medically important fungal genus Aspergillus.</title>
        <authorList>
            <person name="de Vries R.P."/>
            <person name="Riley R."/>
            <person name="Wiebenga A."/>
            <person name="Aguilar-Osorio G."/>
            <person name="Amillis S."/>
            <person name="Uchima C.A."/>
            <person name="Anderluh G."/>
            <person name="Asadollahi M."/>
            <person name="Askin M."/>
            <person name="Barry K."/>
            <person name="Battaglia E."/>
            <person name="Bayram O."/>
            <person name="Benocci T."/>
            <person name="Braus-Stromeyer S.A."/>
            <person name="Caldana C."/>
            <person name="Canovas D."/>
            <person name="Cerqueira G.C."/>
            <person name="Chen F."/>
            <person name="Chen W."/>
            <person name="Choi C."/>
            <person name="Clum A."/>
            <person name="Dos Santos R.A."/>
            <person name="Damasio A.R."/>
            <person name="Diallinas G."/>
            <person name="Emri T."/>
            <person name="Fekete E."/>
            <person name="Flipphi M."/>
            <person name="Freyberg S."/>
            <person name="Gallo A."/>
            <person name="Gournas C."/>
            <person name="Habgood R."/>
            <person name="Hainaut M."/>
            <person name="Harispe M.L."/>
            <person name="Henrissat B."/>
            <person name="Hilden K.S."/>
            <person name="Hope R."/>
            <person name="Hossain A."/>
            <person name="Karabika E."/>
            <person name="Karaffa L."/>
            <person name="Karanyi Z."/>
            <person name="Krasevec N."/>
            <person name="Kuo A."/>
            <person name="Kusch H."/>
            <person name="LaButti K."/>
            <person name="Lagendijk E.L."/>
            <person name="Lapidus A."/>
            <person name="Levasseur A."/>
            <person name="Lindquist E."/>
            <person name="Lipzen A."/>
            <person name="Logrieco A.F."/>
            <person name="MacCabe A."/>
            <person name="Maekelae M.R."/>
            <person name="Malavazi I."/>
            <person name="Melin P."/>
            <person name="Meyer V."/>
            <person name="Mielnichuk N."/>
            <person name="Miskei M."/>
            <person name="Molnar A.P."/>
            <person name="Mule G."/>
            <person name="Ngan C.Y."/>
            <person name="Orejas M."/>
            <person name="Orosz E."/>
            <person name="Ouedraogo J.P."/>
            <person name="Overkamp K.M."/>
            <person name="Park H.-S."/>
            <person name="Perrone G."/>
            <person name="Piumi F."/>
            <person name="Punt P.J."/>
            <person name="Ram A.F."/>
            <person name="Ramon A."/>
            <person name="Rauscher S."/>
            <person name="Record E."/>
            <person name="Riano-Pachon D.M."/>
            <person name="Robert V."/>
            <person name="Roehrig J."/>
            <person name="Ruller R."/>
            <person name="Salamov A."/>
            <person name="Salih N.S."/>
            <person name="Samson R.A."/>
            <person name="Sandor E."/>
            <person name="Sanguinetti M."/>
            <person name="Schuetze T."/>
            <person name="Sepcic K."/>
            <person name="Shelest E."/>
            <person name="Sherlock G."/>
            <person name="Sophianopoulou V."/>
            <person name="Squina F.M."/>
            <person name="Sun H."/>
            <person name="Susca A."/>
            <person name="Todd R.B."/>
            <person name="Tsang A."/>
            <person name="Unkles S.E."/>
            <person name="van de Wiele N."/>
            <person name="van Rossen-Uffink D."/>
            <person name="Oliveira J.V."/>
            <person name="Vesth T.C."/>
            <person name="Visser J."/>
            <person name="Yu J.-H."/>
            <person name="Zhou M."/>
            <person name="Andersen M.R."/>
            <person name="Archer D.B."/>
            <person name="Baker S.E."/>
            <person name="Benoit I."/>
            <person name="Brakhage A.A."/>
            <person name="Braus G.H."/>
            <person name="Fischer R."/>
            <person name="Frisvad J.C."/>
            <person name="Goldman G.H."/>
            <person name="Houbraken J."/>
            <person name="Oakley B."/>
            <person name="Pocsi I."/>
            <person name="Scazzocchio C."/>
            <person name="Seiboth B."/>
            <person name="vanKuyk P.A."/>
            <person name="Wortman J."/>
            <person name="Dyer P.S."/>
            <person name="Grigoriev I.V."/>
        </authorList>
    </citation>
    <scope>NUCLEOTIDE SEQUENCE [LARGE SCALE GENOMIC DNA]</scope>
    <source>
        <strain evidence="5">DTO 134E9</strain>
    </source>
</reference>
<dbReference type="Gene3D" id="2.40.50.60">
    <property type="entry name" value="Antifungal protein domain"/>
    <property type="match status" value="1"/>
</dbReference>
<feature type="chain" id="PRO_5013199856" description="Antifungal protein" evidence="3">
    <location>
        <begin position="21"/>
        <end position="85"/>
    </location>
</feature>
<accession>A0A1L9R5H0</accession>
<name>A0A1L9R5H0_ASPWE</name>
<dbReference type="OrthoDB" id="4478077at2759"/>
<sequence length="85" mass="9282">MKIISLASFGIALFTALAAATPVEPNTVEARAEQGVLIKYDGKCSKKDNSCKFKGQGGKTTFCHCKFKKVFLPPSDIVDVWLMKI</sequence>
<evidence type="ECO:0000313" key="5">
    <source>
        <dbReference type="Proteomes" id="UP000184383"/>
    </source>
</evidence>
<keyword evidence="2" id="KW-0295">Fungicide</keyword>
<keyword evidence="3" id="KW-0732">Signal</keyword>
<proteinExistence type="predicted"/>
<evidence type="ECO:0000256" key="2">
    <source>
        <dbReference type="ARBA" id="ARBA00022577"/>
    </source>
</evidence>
<evidence type="ECO:0008006" key="6">
    <source>
        <dbReference type="Google" id="ProtNLM"/>
    </source>
</evidence>
<evidence type="ECO:0000256" key="3">
    <source>
        <dbReference type="SAM" id="SignalP"/>
    </source>
</evidence>
<evidence type="ECO:0000313" key="4">
    <source>
        <dbReference type="EMBL" id="OJJ30154.1"/>
    </source>
</evidence>
<protein>
    <recommendedName>
        <fullName evidence="6">Antifungal protein</fullName>
    </recommendedName>
</protein>
<dbReference type="Pfam" id="PF11402">
    <property type="entry name" value="Antifungal_prot"/>
    <property type="match status" value="1"/>
</dbReference>
<organism evidence="4 5">
    <name type="scientific">Aspergillus wentii DTO 134E9</name>
    <dbReference type="NCBI Taxonomy" id="1073089"/>
    <lineage>
        <taxon>Eukaryota</taxon>
        <taxon>Fungi</taxon>
        <taxon>Dikarya</taxon>
        <taxon>Ascomycota</taxon>
        <taxon>Pezizomycotina</taxon>
        <taxon>Eurotiomycetes</taxon>
        <taxon>Eurotiomycetidae</taxon>
        <taxon>Eurotiales</taxon>
        <taxon>Aspergillaceae</taxon>
        <taxon>Aspergillus</taxon>
        <taxon>Aspergillus subgen. Cremei</taxon>
    </lineage>
</organism>
<dbReference type="VEuPathDB" id="FungiDB:ASPWEDRAFT_176824"/>
<dbReference type="GO" id="GO:0050832">
    <property type="term" value="P:defense response to fungus"/>
    <property type="evidence" value="ECO:0007669"/>
    <property type="project" value="UniProtKB-KW"/>
</dbReference>
<keyword evidence="1" id="KW-0929">Antimicrobial</keyword>
<dbReference type="GeneID" id="63747407"/>
<dbReference type="RefSeq" id="XP_040683831.1">
    <property type="nucleotide sequence ID" value="XM_040831559.1"/>
</dbReference>
<dbReference type="GO" id="GO:0031640">
    <property type="term" value="P:killing of cells of another organism"/>
    <property type="evidence" value="ECO:0007669"/>
    <property type="project" value="UniProtKB-KW"/>
</dbReference>
<dbReference type="AlphaFoldDB" id="A0A1L9R5H0"/>
<dbReference type="Proteomes" id="UP000184383">
    <property type="component" value="Unassembled WGS sequence"/>
</dbReference>
<dbReference type="InterPro" id="IPR022706">
    <property type="entry name" value="Antifungal_prot"/>
</dbReference>